<dbReference type="InterPro" id="IPR036612">
    <property type="entry name" value="KH_dom_type_1_sf"/>
</dbReference>
<keyword evidence="1" id="KW-0677">Repeat</keyword>
<dbReference type="GO" id="GO:0003723">
    <property type="term" value="F:RNA binding"/>
    <property type="evidence" value="ECO:0007669"/>
    <property type="project" value="UniProtKB-UniRule"/>
</dbReference>
<dbReference type="CDD" id="cd22439">
    <property type="entry name" value="KH-I_PCBP_rpt3"/>
    <property type="match status" value="1"/>
</dbReference>
<dbReference type="Pfam" id="PF00013">
    <property type="entry name" value="KH_1"/>
    <property type="match status" value="3"/>
</dbReference>
<feature type="compositionally biased region" description="Low complexity" evidence="3">
    <location>
        <begin position="1"/>
        <end position="42"/>
    </location>
</feature>
<dbReference type="EMBL" id="LWDF02000187">
    <property type="protein sequence ID" value="KAE8254542.1"/>
    <property type="molecule type" value="Genomic_DNA"/>
</dbReference>
<keyword evidence="2" id="KW-0694">RNA-binding</keyword>
<dbReference type="OrthoDB" id="442947at2759"/>
<dbReference type="AlphaFoldDB" id="A0A177T963"/>
<reference evidence="5" key="1">
    <citation type="submission" date="2016-04" db="EMBL/GenBank/DDBJ databases">
        <authorList>
            <person name="Nguyen H.D."/>
            <person name="Samba Siva P."/>
            <person name="Cullis J."/>
            <person name="Levesque C.A."/>
            <person name="Hambleton S."/>
        </authorList>
    </citation>
    <scope>NUCLEOTIDE SEQUENCE</scope>
    <source>
        <strain evidence="5">DAOMC 236416</strain>
    </source>
</reference>
<name>A0A177T963_9BASI</name>
<feature type="compositionally biased region" description="Basic and acidic residues" evidence="3">
    <location>
        <begin position="71"/>
        <end position="80"/>
    </location>
</feature>
<feature type="compositionally biased region" description="Basic and acidic residues" evidence="3">
    <location>
        <begin position="95"/>
        <end position="104"/>
    </location>
</feature>
<dbReference type="SMART" id="SM00322">
    <property type="entry name" value="KH"/>
    <property type="match status" value="3"/>
</dbReference>
<feature type="domain" description="K Homology" evidence="4">
    <location>
        <begin position="398"/>
        <end position="474"/>
    </location>
</feature>
<dbReference type="InterPro" id="IPR004088">
    <property type="entry name" value="KH_dom_type_1"/>
</dbReference>
<dbReference type="Gene3D" id="3.30.1370.10">
    <property type="entry name" value="K Homology domain, type 1"/>
    <property type="match status" value="3"/>
</dbReference>
<organism evidence="5 6">
    <name type="scientific">Tilletia indica</name>
    <dbReference type="NCBI Taxonomy" id="43049"/>
    <lineage>
        <taxon>Eukaryota</taxon>
        <taxon>Fungi</taxon>
        <taxon>Dikarya</taxon>
        <taxon>Basidiomycota</taxon>
        <taxon>Ustilaginomycotina</taxon>
        <taxon>Exobasidiomycetes</taxon>
        <taxon>Tilletiales</taxon>
        <taxon>Tilletiaceae</taxon>
        <taxon>Tilletia</taxon>
    </lineage>
</organism>
<dbReference type="SUPFAM" id="SSF54791">
    <property type="entry name" value="Eukaryotic type KH-domain (KH-domain type I)"/>
    <property type="match status" value="3"/>
</dbReference>
<dbReference type="PROSITE" id="PS50084">
    <property type="entry name" value="KH_TYPE_1"/>
    <property type="match status" value="3"/>
</dbReference>
<evidence type="ECO:0000313" key="5">
    <source>
        <dbReference type="EMBL" id="KAE8254542.1"/>
    </source>
</evidence>
<reference evidence="5" key="2">
    <citation type="journal article" date="2019" name="IMA Fungus">
        <title>Genome sequencing and comparison of five Tilletia species to identify candidate genes for the detection of regulated species infecting wheat.</title>
        <authorList>
            <person name="Nguyen H.D.T."/>
            <person name="Sultana T."/>
            <person name="Kesanakurti P."/>
            <person name="Hambleton S."/>
        </authorList>
    </citation>
    <scope>NUCLEOTIDE SEQUENCE</scope>
    <source>
        <strain evidence="5">DAOMC 236416</strain>
    </source>
</reference>
<evidence type="ECO:0000259" key="4">
    <source>
        <dbReference type="SMART" id="SM00322"/>
    </source>
</evidence>
<evidence type="ECO:0000256" key="1">
    <source>
        <dbReference type="ARBA" id="ARBA00022737"/>
    </source>
</evidence>
<comment type="caution">
    <text evidence="5">The sequence shown here is derived from an EMBL/GenBank/DDBJ whole genome shotgun (WGS) entry which is preliminary data.</text>
</comment>
<protein>
    <recommendedName>
        <fullName evidence="4">K Homology domain-containing protein</fullName>
    </recommendedName>
</protein>
<feature type="domain" description="K Homology" evidence="4">
    <location>
        <begin position="159"/>
        <end position="229"/>
    </location>
</feature>
<feature type="domain" description="K Homology" evidence="4">
    <location>
        <begin position="242"/>
        <end position="313"/>
    </location>
</feature>
<dbReference type="PANTHER" id="PTHR10288">
    <property type="entry name" value="KH DOMAIN CONTAINING RNA BINDING PROTEIN"/>
    <property type="match status" value="1"/>
</dbReference>
<evidence type="ECO:0000313" key="6">
    <source>
        <dbReference type="Proteomes" id="UP000077521"/>
    </source>
</evidence>
<sequence>MSDTTSTKPAPAGTTTTTTSTSSTSVASSNRASTSSSSNTTAKRPRSNSHASAVDDEDKTSSTTHQNGDGPSKRAKEEHGPPSLSRKNTSNRMSIDNEHVKHEEEAVDLGPASSNGGGKDGDNNGASSATVLSAPATGPSDKISGEDGEGSTDGSMPMQVISMRALIITSDASIIIGKQGKHINEIRDKSGARLNISESVASNPERILTVSGQLDAVSKAFGLIVRKINDEPFDQPSVPGSRAVTIRFIVPNSRMGSVIGKAGSKIKEIQEASGARLTAGEQMLPGSTERVLSISGVADAVHIAVYYVGTILLEHQERNLQNTSYRPTQAGPSQIGARGQSVHAHPRGGPAGFGGGVGAGAPAFGGALGGGMPAAPPVAAAVAPVVGAAGGAGALPPNSQTQQIFIPNDLVGCIIGKGGSKINEIRQMSGSHIKIMEPGAGAAAGGTGSERLVMITGPPANIQMAVTLLYQRLEQEKMRMAQPQ</sequence>
<feature type="compositionally biased region" description="Polar residues" evidence="3">
    <location>
        <begin position="85"/>
        <end position="94"/>
    </location>
</feature>
<feature type="region of interest" description="Disordered" evidence="3">
    <location>
        <begin position="324"/>
        <end position="344"/>
    </location>
</feature>
<evidence type="ECO:0000256" key="2">
    <source>
        <dbReference type="PROSITE-ProRule" id="PRU00117"/>
    </source>
</evidence>
<dbReference type="Proteomes" id="UP000077521">
    <property type="component" value="Unassembled WGS sequence"/>
</dbReference>
<proteinExistence type="predicted"/>
<gene>
    <name evidence="5" type="ORF">A4X13_0g3376</name>
</gene>
<evidence type="ECO:0000256" key="3">
    <source>
        <dbReference type="SAM" id="MobiDB-lite"/>
    </source>
</evidence>
<accession>A0A177T963</accession>
<feature type="region of interest" description="Disordered" evidence="3">
    <location>
        <begin position="1"/>
        <end position="156"/>
    </location>
</feature>
<keyword evidence="6" id="KW-1185">Reference proteome</keyword>
<dbReference type="InterPro" id="IPR004087">
    <property type="entry name" value="KH_dom"/>
</dbReference>